<name>A0ABX9PPS7_9GAMM</name>
<feature type="domain" description="Flavoprotein" evidence="1">
    <location>
        <begin position="34"/>
        <end position="143"/>
    </location>
</feature>
<dbReference type="Gene3D" id="3.40.50.1950">
    <property type="entry name" value="Flavin prenyltransferase-like"/>
    <property type="match status" value="1"/>
</dbReference>
<organism evidence="2 3">
    <name type="scientific">Rahnella variigena</name>
    <dbReference type="NCBI Taxonomy" id="574964"/>
    <lineage>
        <taxon>Bacteria</taxon>
        <taxon>Pseudomonadati</taxon>
        <taxon>Pseudomonadota</taxon>
        <taxon>Gammaproteobacteria</taxon>
        <taxon>Enterobacterales</taxon>
        <taxon>Yersiniaceae</taxon>
        <taxon>Rahnella</taxon>
    </lineage>
</organism>
<evidence type="ECO:0000313" key="2">
    <source>
        <dbReference type="EMBL" id="RKF66118.1"/>
    </source>
</evidence>
<proteinExistence type="predicted"/>
<gene>
    <name evidence="2" type="ORF">CKQ54_22155</name>
</gene>
<protein>
    <recommendedName>
        <fullName evidence="1">Flavoprotein domain-containing protein</fullName>
    </recommendedName>
</protein>
<dbReference type="InterPro" id="IPR036551">
    <property type="entry name" value="Flavin_trans-like"/>
</dbReference>
<dbReference type="Proteomes" id="UP000284853">
    <property type="component" value="Unassembled WGS sequence"/>
</dbReference>
<dbReference type="EMBL" id="NSDJ01000002">
    <property type="protein sequence ID" value="RKF66118.1"/>
    <property type="molecule type" value="Genomic_DNA"/>
</dbReference>
<evidence type="ECO:0000313" key="3">
    <source>
        <dbReference type="Proteomes" id="UP000284853"/>
    </source>
</evidence>
<dbReference type="SUPFAM" id="SSF52507">
    <property type="entry name" value="Homo-oligomeric flavin-containing Cys decarboxylases, HFCD"/>
    <property type="match status" value="1"/>
</dbReference>
<dbReference type="Pfam" id="PF02441">
    <property type="entry name" value="Flavoprotein"/>
    <property type="match status" value="1"/>
</dbReference>
<evidence type="ECO:0000259" key="1">
    <source>
        <dbReference type="Pfam" id="PF02441"/>
    </source>
</evidence>
<accession>A0ABX9PPS7</accession>
<reference evidence="2 3" key="1">
    <citation type="submission" date="2017-08" db="EMBL/GenBank/DDBJ databases">
        <title>Comparative genomics of bacteria isolated from necrotic lesions of AOD affected trees.</title>
        <authorList>
            <person name="Doonan J."/>
            <person name="Denman S."/>
            <person name="Mcdonald J.E."/>
        </authorList>
    </citation>
    <scope>NUCLEOTIDE SEQUENCE [LARGE SCALE GENOMIC DNA]</scope>
    <source>
        <strain evidence="2 3">CIP 105588</strain>
    </source>
</reference>
<dbReference type="RefSeq" id="WP_120162930.1">
    <property type="nucleotide sequence ID" value="NZ_NSDJ01000002.1"/>
</dbReference>
<sequence length="228" mass="25068">MNTPELQRLSRLIDKSIAELLVRKRAARNAGRKTVRVVITGSDLNTLPQTLKSLRALESAGYDLRVMFSHSAGQSGLKSALLSEIQSVSGTDEFSTLTDDSLYLPALSTNSLSKIALGLRDNLATTQVFHALSLNTPVIVTLNSKLLHLSDSAFTPPLQARLNDYVDSLRQYGIAIKGLEDTACQKRLITLNDIRLHHTSGLLRIGRNTLITPAAQDEIRRQNITVIR</sequence>
<keyword evidence="3" id="KW-1185">Reference proteome</keyword>
<dbReference type="GeneID" id="302711511"/>
<dbReference type="InterPro" id="IPR003382">
    <property type="entry name" value="Flavoprotein"/>
</dbReference>
<comment type="caution">
    <text evidence="2">The sequence shown here is derived from an EMBL/GenBank/DDBJ whole genome shotgun (WGS) entry which is preliminary data.</text>
</comment>